<dbReference type="RefSeq" id="WP_066403687.1">
    <property type="nucleotide sequence ID" value="NZ_CP011390.1"/>
</dbReference>
<dbReference type="AlphaFoldDB" id="A0A172TUD8"/>
<reference evidence="5 6" key="2">
    <citation type="journal article" date="2016" name="Int. J. Syst. Evol. Microbiol.">
        <title>Flavisolibacter tropicus sp. nov., isolated from tropical soil.</title>
        <authorList>
            <person name="Lee J.J."/>
            <person name="Kang M.S."/>
            <person name="Kim G.S."/>
            <person name="Lee C.S."/>
            <person name="Lim S."/>
            <person name="Lee J."/>
            <person name="Roh S.H."/>
            <person name="Kang H."/>
            <person name="Ha J.M."/>
            <person name="Bae S."/>
            <person name="Jung H.Y."/>
            <person name="Kim M.K."/>
        </authorList>
    </citation>
    <scope>NUCLEOTIDE SEQUENCE [LARGE SCALE GENOMIC DNA]</scope>
    <source>
        <strain evidence="5 6">LCS9</strain>
    </source>
</reference>
<organism evidence="5 6">
    <name type="scientific">Flavisolibacter tropicus</name>
    <dbReference type="NCBI Taxonomy" id="1492898"/>
    <lineage>
        <taxon>Bacteria</taxon>
        <taxon>Pseudomonadati</taxon>
        <taxon>Bacteroidota</taxon>
        <taxon>Chitinophagia</taxon>
        <taxon>Chitinophagales</taxon>
        <taxon>Chitinophagaceae</taxon>
        <taxon>Flavisolibacter</taxon>
    </lineage>
</organism>
<keyword evidence="6" id="KW-1185">Reference proteome</keyword>
<sequence>MRNRFILIVLSFLVAFSGNAQAQRQKIALFAPLYLDSAFDVSGNYRFSSSFPKFLNPGIEFYQGAQAAFDSLAKVGAPLEVYVYDSRSRNRSLTQQVNSPELENVDLIIGHSNTSEVRILADAAAKKKIPFISATLPNDAGIINNPYYLVLNSTLRTHTENIYQYLQKYHSRDRIVVLRKPGTQEDQLKEYFQDIAKTTSSTPLKLQFVDIGSEWDYARLTKALDSTRRTVCIAGSLDENFGLALAESLADVNSTYPVTLIGMPTWDGLNLSRSEYKGLEIIYTTPFFYGRPTALSTKISNDFIARVDGRPTDMYYRGYETALRFALLLLDTKRDMASNLTRKGNYIFTQFDIQPVFLNKQNMTLDYFENKKLYFVKVFNGNKTVQ</sequence>
<dbReference type="InterPro" id="IPR028082">
    <property type="entry name" value="Peripla_BP_I"/>
</dbReference>
<evidence type="ECO:0000256" key="1">
    <source>
        <dbReference type="ARBA" id="ARBA00010062"/>
    </source>
</evidence>
<name>A0A172TUD8_9BACT</name>
<dbReference type="SUPFAM" id="SSF53822">
    <property type="entry name" value="Periplasmic binding protein-like I"/>
    <property type="match status" value="1"/>
</dbReference>
<feature type="domain" description="Leucine-binding protein" evidence="4">
    <location>
        <begin position="60"/>
        <end position="326"/>
    </location>
</feature>
<dbReference type="Pfam" id="PF13458">
    <property type="entry name" value="Peripla_BP_6"/>
    <property type="match status" value="1"/>
</dbReference>
<feature type="signal peptide" evidence="3">
    <location>
        <begin position="1"/>
        <end position="22"/>
    </location>
</feature>
<evidence type="ECO:0000259" key="4">
    <source>
        <dbReference type="Pfam" id="PF13458"/>
    </source>
</evidence>
<evidence type="ECO:0000313" key="5">
    <source>
        <dbReference type="EMBL" id="ANE50596.1"/>
    </source>
</evidence>
<dbReference type="OrthoDB" id="2149800at2"/>
<evidence type="ECO:0000256" key="3">
    <source>
        <dbReference type="SAM" id="SignalP"/>
    </source>
</evidence>
<comment type="similarity">
    <text evidence="1">Belongs to the leucine-binding protein family.</text>
</comment>
<accession>A0A172TUD8</accession>
<feature type="chain" id="PRO_5008001168" description="Leucine-binding protein domain-containing protein" evidence="3">
    <location>
        <begin position="23"/>
        <end position="386"/>
    </location>
</feature>
<dbReference type="Proteomes" id="UP000077177">
    <property type="component" value="Chromosome"/>
</dbReference>
<protein>
    <recommendedName>
        <fullName evidence="4">Leucine-binding protein domain-containing protein</fullName>
    </recommendedName>
</protein>
<reference evidence="6" key="1">
    <citation type="submission" date="2015-01" db="EMBL/GenBank/DDBJ databases">
        <title>Flavisolibacter sp./LCS9/ whole genome sequencing.</title>
        <authorList>
            <person name="Kim M.K."/>
            <person name="Srinivasan S."/>
            <person name="Lee J.-J."/>
        </authorList>
    </citation>
    <scope>NUCLEOTIDE SEQUENCE [LARGE SCALE GENOMIC DNA]</scope>
    <source>
        <strain evidence="6">LCS9</strain>
    </source>
</reference>
<dbReference type="KEGG" id="fla:SY85_08855"/>
<dbReference type="CDD" id="cd06268">
    <property type="entry name" value="PBP1_ABC_transporter_LIVBP-like"/>
    <property type="match status" value="1"/>
</dbReference>
<dbReference type="InterPro" id="IPR028081">
    <property type="entry name" value="Leu-bd"/>
</dbReference>
<dbReference type="EMBL" id="CP011390">
    <property type="protein sequence ID" value="ANE50596.1"/>
    <property type="molecule type" value="Genomic_DNA"/>
</dbReference>
<proteinExistence type="inferred from homology"/>
<gene>
    <name evidence="5" type="ORF">SY85_08855</name>
</gene>
<dbReference type="Gene3D" id="3.40.50.2300">
    <property type="match status" value="2"/>
</dbReference>
<keyword evidence="2 3" id="KW-0732">Signal</keyword>
<evidence type="ECO:0000313" key="6">
    <source>
        <dbReference type="Proteomes" id="UP000077177"/>
    </source>
</evidence>
<evidence type="ECO:0000256" key="2">
    <source>
        <dbReference type="ARBA" id="ARBA00022729"/>
    </source>
</evidence>
<dbReference type="STRING" id="1492898.SY85_08855"/>